<dbReference type="InterPro" id="IPR013786">
    <property type="entry name" value="AcylCoA_DH/ox_N"/>
</dbReference>
<keyword evidence="11" id="KW-1185">Reference proteome</keyword>
<dbReference type="GO" id="GO:0016627">
    <property type="term" value="F:oxidoreductase activity, acting on the CH-CH group of donors"/>
    <property type="evidence" value="ECO:0007669"/>
    <property type="project" value="InterPro"/>
</dbReference>
<dbReference type="Pfam" id="PF00441">
    <property type="entry name" value="Acyl-CoA_dh_1"/>
    <property type="match status" value="1"/>
</dbReference>
<evidence type="ECO:0000256" key="2">
    <source>
        <dbReference type="ARBA" id="ARBA00009347"/>
    </source>
</evidence>
<evidence type="ECO:0000256" key="3">
    <source>
        <dbReference type="ARBA" id="ARBA00022630"/>
    </source>
</evidence>
<dbReference type="Gene3D" id="1.10.540.10">
    <property type="entry name" value="Acyl-CoA dehydrogenase/oxidase, N-terminal domain"/>
    <property type="match status" value="1"/>
</dbReference>
<dbReference type="EMBL" id="CP031165">
    <property type="protein sequence ID" value="AXV07935.1"/>
    <property type="molecule type" value="Genomic_DNA"/>
</dbReference>
<dbReference type="InterPro" id="IPR009100">
    <property type="entry name" value="AcylCoA_DH/oxidase_NM_dom_sf"/>
</dbReference>
<evidence type="ECO:0000259" key="8">
    <source>
        <dbReference type="Pfam" id="PF02770"/>
    </source>
</evidence>
<dbReference type="InterPro" id="IPR046373">
    <property type="entry name" value="Acyl-CoA_Oxase/DH_mid-dom_sf"/>
</dbReference>
<dbReference type="AlphaFoldDB" id="A0A346Y0D8"/>
<dbReference type="OrthoDB" id="3778631at2"/>
<dbReference type="Pfam" id="PF02771">
    <property type="entry name" value="Acyl-CoA_dh_N"/>
    <property type="match status" value="1"/>
</dbReference>
<dbReference type="RefSeq" id="WP_114592354.1">
    <property type="nucleotide sequence ID" value="NZ_CP031165.1"/>
</dbReference>
<accession>A0A346Y0D8</accession>
<dbReference type="Gene3D" id="1.20.140.10">
    <property type="entry name" value="Butyryl-CoA Dehydrogenase, subunit A, domain 3"/>
    <property type="match status" value="1"/>
</dbReference>
<evidence type="ECO:0000259" key="9">
    <source>
        <dbReference type="Pfam" id="PF02771"/>
    </source>
</evidence>
<evidence type="ECO:0000256" key="5">
    <source>
        <dbReference type="ARBA" id="ARBA00023002"/>
    </source>
</evidence>
<evidence type="ECO:0000256" key="4">
    <source>
        <dbReference type="ARBA" id="ARBA00022827"/>
    </source>
</evidence>
<dbReference type="PANTHER" id="PTHR43292:SF4">
    <property type="entry name" value="ACYL-COA DEHYDROGENASE FADE34"/>
    <property type="match status" value="1"/>
</dbReference>
<dbReference type="InterPro" id="IPR052161">
    <property type="entry name" value="Mycobact_Acyl-CoA_DH"/>
</dbReference>
<dbReference type="KEGG" id="euz:DVS28_a3260"/>
<dbReference type="GO" id="GO:0050660">
    <property type="term" value="F:flavin adenine dinucleotide binding"/>
    <property type="evidence" value="ECO:0007669"/>
    <property type="project" value="InterPro"/>
</dbReference>
<keyword evidence="5 6" id="KW-0560">Oxidoreductase</keyword>
<evidence type="ECO:0000313" key="10">
    <source>
        <dbReference type="EMBL" id="AXV07935.1"/>
    </source>
</evidence>
<dbReference type="GO" id="GO:0005886">
    <property type="term" value="C:plasma membrane"/>
    <property type="evidence" value="ECO:0007669"/>
    <property type="project" value="TreeGrafter"/>
</dbReference>
<sequence>MDFRDTAEEAAFRKEAAGWIADTLTRVPHQHPADHAEKTVNSRWWQEQLAEGGWLGITWPKAYGGKELPIAYEGIFNAESARRHAPVGINMLGILLAGPTILVHGTQAQRDRYLPRILNGDDIWCQGFSEPGAGSDLAGLRSRAERVDGGWVVNGQKVWTSFAHAANRCMLLARTSTTEETGSKHKGITYFLADTDDIDVRPLVMINGDADFNEMFLDDVHVPEDRVLGELGDGWRVALTTLSFERGSLAFATSAEAEAALERLIVRVRDAGLADDADVQREIGRLAADVRSLSLTTMRQMSALSHGNAPGGDGSAVKLAWAQTMQAMTRLAVSLGGDAGVTTDAVDDAAWVSDFLRAKGNSVEGGTDEVQRSIIAERVLGLPRSR</sequence>
<feature type="domain" description="Acyl-CoA dehydrogenase/oxidase C-terminal" evidence="7">
    <location>
        <begin position="232"/>
        <end position="380"/>
    </location>
</feature>
<dbReference type="InterPro" id="IPR036250">
    <property type="entry name" value="AcylCo_DH-like_C"/>
</dbReference>
<protein>
    <submittedName>
        <fullName evidence="10">Butyryl-CoA dehydrogenase</fullName>
    </submittedName>
</protein>
<dbReference type="InterPro" id="IPR037069">
    <property type="entry name" value="AcylCoA_DH/ox_N_sf"/>
</dbReference>
<dbReference type="Pfam" id="PF02770">
    <property type="entry name" value="Acyl-CoA_dh_M"/>
    <property type="match status" value="1"/>
</dbReference>
<dbReference type="PANTHER" id="PTHR43292">
    <property type="entry name" value="ACYL-COA DEHYDROGENASE"/>
    <property type="match status" value="1"/>
</dbReference>
<dbReference type="SUPFAM" id="SSF56645">
    <property type="entry name" value="Acyl-CoA dehydrogenase NM domain-like"/>
    <property type="match status" value="1"/>
</dbReference>
<dbReference type="InterPro" id="IPR006091">
    <property type="entry name" value="Acyl-CoA_Oxase/DH_mid-dom"/>
</dbReference>
<reference evidence="10 11" key="1">
    <citation type="submission" date="2018-09" db="EMBL/GenBank/DDBJ databases">
        <title>Complete genome sequence of Euzebya sp. DY32-46 isolated from seawater of Pacific Ocean.</title>
        <authorList>
            <person name="Xu L."/>
            <person name="Wu Y.-H."/>
            <person name="Xu X.-W."/>
        </authorList>
    </citation>
    <scope>NUCLEOTIDE SEQUENCE [LARGE SCALE GENOMIC DNA]</scope>
    <source>
        <strain evidence="10 11">DY32-46</strain>
    </source>
</reference>
<evidence type="ECO:0000256" key="6">
    <source>
        <dbReference type="RuleBase" id="RU362125"/>
    </source>
</evidence>
<dbReference type="InterPro" id="IPR009075">
    <property type="entry name" value="AcylCo_DH/oxidase_C"/>
</dbReference>
<dbReference type="Proteomes" id="UP000264006">
    <property type="component" value="Chromosome"/>
</dbReference>
<evidence type="ECO:0000259" key="7">
    <source>
        <dbReference type="Pfam" id="PF00441"/>
    </source>
</evidence>
<feature type="domain" description="Acyl-CoA oxidase/dehydrogenase middle" evidence="8">
    <location>
        <begin position="125"/>
        <end position="220"/>
    </location>
</feature>
<dbReference type="Gene3D" id="2.40.110.10">
    <property type="entry name" value="Butyryl-CoA Dehydrogenase, subunit A, domain 2"/>
    <property type="match status" value="1"/>
</dbReference>
<dbReference type="FunFam" id="2.40.110.10:FF:000011">
    <property type="entry name" value="Acyl-CoA dehydrogenase FadE34"/>
    <property type="match status" value="1"/>
</dbReference>
<gene>
    <name evidence="10" type="ORF">DVS28_a3260</name>
</gene>
<name>A0A346Y0D8_9ACTN</name>
<organism evidence="10 11">
    <name type="scientific">Euzebya pacifica</name>
    <dbReference type="NCBI Taxonomy" id="1608957"/>
    <lineage>
        <taxon>Bacteria</taxon>
        <taxon>Bacillati</taxon>
        <taxon>Actinomycetota</taxon>
        <taxon>Nitriliruptoria</taxon>
        <taxon>Euzebyales</taxon>
    </lineage>
</organism>
<comment type="cofactor">
    <cofactor evidence="1 6">
        <name>FAD</name>
        <dbReference type="ChEBI" id="CHEBI:57692"/>
    </cofactor>
</comment>
<proteinExistence type="inferred from homology"/>
<comment type="similarity">
    <text evidence="2 6">Belongs to the acyl-CoA dehydrogenase family.</text>
</comment>
<evidence type="ECO:0000256" key="1">
    <source>
        <dbReference type="ARBA" id="ARBA00001974"/>
    </source>
</evidence>
<keyword evidence="4 6" id="KW-0274">FAD</keyword>
<keyword evidence="3 6" id="KW-0285">Flavoprotein</keyword>
<feature type="domain" description="Acyl-CoA dehydrogenase/oxidase N-terminal" evidence="9">
    <location>
        <begin position="6"/>
        <end position="121"/>
    </location>
</feature>
<dbReference type="SUPFAM" id="SSF47203">
    <property type="entry name" value="Acyl-CoA dehydrogenase C-terminal domain-like"/>
    <property type="match status" value="1"/>
</dbReference>
<evidence type="ECO:0000313" key="11">
    <source>
        <dbReference type="Proteomes" id="UP000264006"/>
    </source>
</evidence>